<evidence type="ECO:0000256" key="1">
    <source>
        <dbReference type="PROSITE-ProRule" id="PRU00175"/>
    </source>
</evidence>
<keyword evidence="2" id="KW-0175">Coiled coil</keyword>
<keyword evidence="5" id="KW-1185">Reference proteome</keyword>
<dbReference type="PROSITE" id="PS50089">
    <property type="entry name" value="ZF_RING_2"/>
    <property type="match status" value="1"/>
</dbReference>
<keyword evidence="1" id="KW-0479">Metal-binding</keyword>
<dbReference type="Proteomes" id="UP000636479">
    <property type="component" value="Unassembled WGS sequence"/>
</dbReference>
<reference evidence="4" key="1">
    <citation type="submission" date="2020-05" db="EMBL/GenBank/DDBJ databases">
        <title>Mycena genomes resolve the evolution of fungal bioluminescence.</title>
        <authorList>
            <person name="Tsai I.J."/>
        </authorList>
    </citation>
    <scope>NUCLEOTIDE SEQUENCE</scope>
    <source>
        <strain evidence="4">171206Taipei</strain>
    </source>
</reference>
<evidence type="ECO:0000313" key="4">
    <source>
        <dbReference type="EMBL" id="KAF7293424.1"/>
    </source>
</evidence>
<accession>A0A8H6VZ50</accession>
<dbReference type="AlphaFoldDB" id="A0A8H6VZ50"/>
<dbReference type="EMBL" id="JACAZF010000010">
    <property type="protein sequence ID" value="KAF7293424.1"/>
    <property type="molecule type" value="Genomic_DNA"/>
</dbReference>
<name>A0A8H6VZ50_9AGAR</name>
<dbReference type="GO" id="GO:0008270">
    <property type="term" value="F:zinc ion binding"/>
    <property type="evidence" value="ECO:0007669"/>
    <property type="project" value="UniProtKB-KW"/>
</dbReference>
<feature type="domain" description="RING-type" evidence="3">
    <location>
        <begin position="125"/>
        <end position="197"/>
    </location>
</feature>
<sequence length="243" mass="27436">MPATRKTARRDTEVITLDDNSSKAVANKRAASRTTTTITTKKTVGQVAQARKKNHRPATQLDIIEISSDEDEVPPPPKAAAPAGGAKMARMRARLKQLERDNLRLEQENKLLMQCSSELDDGVSCEICSCKMWSPFILAECGHTFCKRDLERWFRDTLTRHQATYPNYNVNQHHPYAHIPGYAIQTPQPTYTCPKCRTNITTQPIQNFAVKHLARVVAKQSRESSPKKVGCNTASPWSRFFVR</sequence>
<evidence type="ECO:0000313" key="5">
    <source>
        <dbReference type="Proteomes" id="UP000636479"/>
    </source>
</evidence>
<organism evidence="4 5">
    <name type="scientific">Mycena indigotica</name>
    <dbReference type="NCBI Taxonomy" id="2126181"/>
    <lineage>
        <taxon>Eukaryota</taxon>
        <taxon>Fungi</taxon>
        <taxon>Dikarya</taxon>
        <taxon>Basidiomycota</taxon>
        <taxon>Agaricomycotina</taxon>
        <taxon>Agaricomycetes</taxon>
        <taxon>Agaricomycetidae</taxon>
        <taxon>Agaricales</taxon>
        <taxon>Marasmiineae</taxon>
        <taxon>Mycenaceae</taxon>
        <taxon>Mycena</taxon>
    </lineage>
</organism>
<dbReference type="OrthoDB" id="3219336at2759"/>
<feature type="coiled-coil region" evidence="2">
    <location>
        <begin position="88"/>
        <end position="115"/>
    </location>
</feature>
<dbReference type="SUPFAM" id="SSF57850">
    <property type="entry name" value="RING/U-box"/>
    <property type="match status" value="1"/>
</dbReference>
<protein>
    <submittedName>
        <fullName evidence="4">RING-type domain-containing protein</fullName>
    </submittedName>
</protein>
<gene>
    <name evidence="4" type="ORF">MIND_01119700</name>
</gene>
<dbReference type="InterPro" id="IPR013083">
    <property type="entry name" value="Znf_RING/FYVE/PHD"/>
</dbReference>
<dbReference type="RefSeq" id="XP_037215587.1">
    <property type="nucleotide sequence ID" value="XM_037367755.1"/>
</dbReference>
<keyword evidence="1" id="KW-0862">Zinc</keyword>
<dbReference type="InterPro" id="IPR001841">
    <property type="entry name" value="Znf_RING"/>
</dbReference>
<evidence type="ECO:0000256" key="2">
    <source>
        <dbReference type="SAM" id="Coils"/>
    </source>
</evidence>
<keyword evidence="1" id="KW-0863">Zinc-finger</keyword>
<evidence type="ECO:0000259" key="3">
    <source>
        <dbReference type="PROSITE" id="PS50089"/>
    </source>
</evidence>
<dbReference type="GeneID" id="59350271"/>
<comment type="caution">
    <text evidence="4">The sequence shown here is derived from an EMBL/GenBank/DDBJ whole genome shotgun (WGS) entry which is preliminary data.</text>
</comment>
<dbReference type="Gene3D" id="3.30.40.10">
    <property type="entry name" value="Zinc/RING finger domain, C3HC4 (zinc finger)"/>
    <property type="match status" value="1"/>
</dbReference>
<proteinExistence type="predicted"/>